<evidence type="ECO:0000256" key="4">
    <source>
        <dbReference type="ARBA" id="ARBA00035152"/>
    </source>
</evidence>
<dbReference type="PANTHER" id="PTHR21569:SF1">
    <property type="entry name" value="SMALL RIBOSOMAL SUBUNIT PROTEIN US9M"/>
    <property type="match status" value="1"/>
</dbReference>
<name>A0AAE0H202_9CHLO</name>
<dbReference type="SUPFAM" id="SSF54211">
    <property type="entry name" value="Ribosomal protein S5 domain 2-like"/>
    <property type="match status" value="1"/>
</dbReference>
<feature type="region of interest" description="Disordered" evidence="7">
    <location>
        <begin position="399"/>
        <end position="418"/>
    </location>
</feature>
<keyword evidence="2 6" id="KW-0689">Ribosomal protein</keyword>
<evidence type="ECO:0000256" key="7">
    <source>
        <dbReference type="SAM" id="MobiDB-lite"/>
    </source>
</evidence>
<comment type="similarity">
    <text evidence="1 6">Belongs to the universal ribosomal protein uS9 family.</text>
</comment>
<evidence type="ECO:0000256" key="1">
    <source>
        <dbReference type="ARBA" id="ARBA00005251"/>
    </source>
</evidence>
<evidence type="ECO:0000256" key="6">
    <source>
        <dbReference type="RuleBase" id="RU003815"/>
    </source>
</evidence>
<dbReference type="GO" id="GO:0003723">
    <property type="term" value="F:RNA binding"/>
    <property type="evidence" value="ECO:0007669"/>
    <property type="project" value="TreeGrafter"/>
</dbReference>
<dbReference type="PROSITE" id="PS00360">
    <property type="entry name" value="RIBOSOMAL_S9"/>
    <property type="match status" value="1"/>
</dbReference>
<feature type="region of interest" description="Disordered" evidence="7">
    <location>
        <begin position="144"/>
        <end position="218"/>
    </location>
</feature>
<keyword evidence="9" id="KW-1185">Reference proteome</keyword>
<dbReference type="InterPro" id="IPR020574">
    <property type="entry name" value="Ribosomal_uS9_CS"/>
</dbReference>
<feature type="region of interest" description="Disordered" evidence="7">
    <location>
        <begin position="84"/>
        <end position="119"/>
    </location>
</feature>
<dbReference type="EMBL" id="LGRX02000506">
    <property type="protein sequence ID" value="KAK3288358.1"/>
    <property type="molecule type" value="Genomic_DNA"/>
</dbReference>
<evidence type="ECO:0000256" key="2">
    <source>
        <dbReference type="ARBA" id="ARBA00022980"/>
    </source>
</evidence>
<dbReference type="InterPro" id="IPR000754">
    <property type="entry name" value="Ribosomal_uS9"/>
</dbReference>
<keyword evidence="3 6" id="KW-0687">Ribonucleoprotein</keyword>
<dbReference type="Proteomes" id="UP001190700">
    <property type="component" value="Unassembled WGS sequence"/>
</dbReference>
<accession>A0AAE0H202</accession>
<dbReference type="NCBIfam" id="NF001099">
    <property type="entry name" value="PRK00132.1"/>
    <property type="match status" value="1"/>
</dbReference>
<dbReference type="InterPro" id="IPR020568">
    <property type="entry name" value="Ribosomal_Su5_D2-typ_SF"/>
</dbReference>
<dbReference type="PANTHER" id="PTHR21569">
    <property type="entry name" value="RIBOSOMAL PROTEIN S9"/>
    <property type="match status" value="1"/>
</dbReference>
<feature type="compositionally biased region" description="Basic residues" evidence="7">
    <location>
        <begin position="403"/>
        <end position="418"/>
    </location>
</feature>
<dbReference type="InterPro" id="IPR014721">
    <property type="entry name" value="Ribsml_uS5_D2-typ_fold_subgr"/>
</dbReference>
<gene>
    <name evidence="8" type="ORF">CYMTET_4144</name>
</gene>
<feature type="compositionally biased region" description="Basic and acidic residues" evidence="7">
    <location>
        <begin position="153"/>
        <end position="207"/>
    </location>
</feature>
<evidence type="ECO:0000256" key="3">
    <source>
        <dbReference type="ARBA" id="ARBA00023274"/>
    </source>
</evidence>
<dbReference type="GO" id="GO:0003735">
    <property type="term" value="F:structural constituent of ribosome"/>
    <property type="evidence" value="ECO:0007669"/>
    <property type="project" value="InterPro"/>
</dbReference>
<protein>
    <recommendedName>
        <fullName evidence="4">Small ribosomal subunit protein uS9c</fullName>
    </recommendedName>
    <alternativeName>
        <fullName evidence="5">30S ribosomal protein S9, chloroplastic</fullName>
    </alternativeName>
</protein>
<dbReference type="GO" id="GO:0006412">
    <property type="term" value="P:translation"/>
    <property type="evidence" value="ECO:0007669"/>
    <property type="project" value="InterPro"/>
</dbReference>
<evidence type="ECO:0000313" key="9">
    <source>
        <dbReference type="Proteomes" id="UP001190700"/>
    </source>
</evidence>
<dbReference type="GO" id="GO:0022627">
    <property type="term" value="C:cytosolic small ribosomal subunit"/>
    <property type="evidence" value="ECO:0007669"/>
    <property type="project" value="TreeGrafter"/>
</dbReference>
<comment type="caution">
    <text evidence="8">The sequence shown here is derived from an EMBL/GenBank/DDBJ whole genome shotgun (WGS) entry which is preliminary data.</text>
</comment>
<evidence type="ECO:0000256" key="5">
    <source>
        <dbReference type="ARBA" id="ARBA00035437"/>
    </source>
</evidence>
<dbReference type="Gene3D" id="3.30.230.10">
    <property type="match status" value="1"/>
</dbReference>
<dbReference type="Pfam" id="PF00380">
    <property type="entry name" value="Ribosomal_S9"/>
    <property type="match status" value="1"/>
</dbReference>
<proteinExistence type="inferred from homology"/>
<sequence>MSRRTLLGARLFYVGQRSFSGAEASSTLLRFASSFVQNENAAVSNRFSPSALSSYACRSPSIFPISHPQAACVSPAYSNSPTSVLAMRGNSPGRYSTSSKPPSDGEAGSGETRPPRPPLASLKAMEDEFEQMKLEIQRLKEDALQQQSEWDEKEAIRKETRRQEEEEKRVAQQEVRRAAEKEAKRAEKEAKRATEEEARQEELRLAAEEGAETESSIEAENQQAMEAIWRLEEELGFRESEGGLPPLTQILNEDILAKEKKARRDHETQLQSKVYEQKIDNNGISFGLGRRKSSTAQVWIREIEDHDDWEFPEYGFMVNGKEAYEYFPMFNHRYRIMEPLAWTGSVGAFHVEVKVKGGGCSGQADAIRLGLARALQNYYPEFRPQLKKHGLMTRDPRMVERKKPGRPKARKSFQWVKR</sequence>
<organism evidence="8 9">
    <name type="scientific">Cymbomonas tetramitiformis</name>
    <dbReference type="NCBI Taxonomy" id="36881"/>
    <lineage>
        <taxon>Eukaryota</taxon>
        <taxon>Viridiplantae</taxon>
        <taxon>Chlorophyta</taxon>
        <taxon>Pyramimonadophyceae</taxon>
        <taxon>Pyramimonadales</taxon>
        <taxon>Pyramimonadaceae</taxon>
        <taxon>Cymbomonas</taxon>
    </lineage>
</organism>
<evidence type="ECO:0000313" key="8">
    <source>
        <dbReference type="EMBL" id="KAK3288358.1"/>
    </source>
</evidence>
<dbReference type="AlphaFoldDB" id="A0AAE0H202"/>
<dbReference type="InterPro" id="IPR023035">
    <property type="entry name" value="Ribosomal_uS9_bac/plastid"/>
</dbReference>
<reference evidence="8 9" key="1">
    <citation type="journal article" date="2015" name="Genome Biol. Evol.">
        <title>Comparative Genomics of a Bacterivorous Green Alga Reveals Evolutionary Causalities and Consequences of Phago-Mixotrophic Mode of Nutrition.</title>
        <authorList>
            <person name="Burns J.A."/>
            <person name="Paasch A."/>
            <person name="Narechania A."/>
            <person name="Kim E."/>
        </authorList>
    </citation>
    <scope>NUCLEOTIDE SEQUENCE [LARGE SCALE GENOMIC DNA]</scope>
    <source>
        <strain evidence="8 9">PLY_AMNH</strain>
    </source>
</reference>